<dbReference type="InterPro" id="IPR012965">
    <property type="entry name" value="Msb1/Mug8_dom"/>
</dbReference>
<feature type="compositionally biased region" description="Basic and acidic residues" evidence="1">
    <location>
        <begin position="716"/>
        <end position="735"/>
    </location>
</feature>
<comment type="caution">
    <text evidence="3">The sequence shown here is derived from an EMBL/GenBank/DDBJ whole genome shotgun (WGS) entry which is preliminary data.</text>
</comment>
<feature type="compositionally biased region" description="Low complexity" evidence="1">
    <location>
        <begin position="1100"/>
        <end position="1115"/>
    </location>
</feature>
<dbReference type="PANTHER" id="PTHR28093">
    <property type="entry name" value="MORPHOGENESIS-RELATED PROTEIN MSB1"/>
    <property type="match status" value="1"/>
</dbReference>
<feature type="compositionally biased region" description="Polar residues" evidence="1">
    <location>
        <begin position="646"/>
        <end position="656"/>
    </location>
</feature>
<keyword evidence="4" id="KW-1185">Reference proteome</keyword>
<feature type="compositionally biased region" description="Low complexity" evidence="1">
    <location>
        <begin position="1261"/>
        <end position="1275"/>
    </location>
</feature>
<feature type="compositionally biased region" description="Polar residues" evidence="1">
    <location>
        <begin position="1291"/>
        <end position="1303"/>
    </location>
</feature>
<feature type="compositionally biased region" description="Polar residues" evidence="1">
    <location>
        <begin position="998"/>
        <end position="1010"/>
    </location>
</feature>
<proteinExistence type="predicted"/>
<feature type="compositionally biased region" description="Polar residues" evidence="1">
    <location>
        <begin position="701"/>
        <end position="715"/>
    </location>
</feature>
<dbReference type="CDD" id="cd04401">
    <property type="entry name" value="RhoGAP_fMSB1"/>
    <property type="match status" value="1"/>
</dbReference>
<feature type="region of interest" description="Disordered" evidence="1">
    <location>
        <begin position="867"/>
        <end position="889"/>
    </location>
</feature>
<feature type="region of interest" description="Disordered" evidence="1">
    <location>
        <begin position="1094"/>
        <end position="1166"/>
    </location>
</feature>
<accession>A0A0A8L8X5</accession>
<evidence type="ECO:0000313" key="4">
    <source>
        <dbReference type="Proteomes" id="UP000031516"/>
    </source>
</evidence>
<evidence type="ECO:0000256" key="1">
    <source>
        <dbReference type="SAM" id="MobiDB-lite"/>
    </source>
</evidence>
<feature type="compositionally biased region" description="Polar residues" evidence="1">
    <location>
        <begin position="664"/>
        <end position="681"/>
    </location>
</feature>
<feature type="region of interest" description="Disordered" evidence="1">
    <location>
        <begin position="980"/>
        <end position="1033"/>
    </location>
</feature>
<feature type="region of interest" description="Disordered" evidence="1">
    <location>
        <begin position="1054"/>
        <end position="1078"/>
    </location>
</feature>
<feature type="compositionally biased region" description="Polar residues" evidence="1">
    <location>
        <begin position="1157"/>
        <end position="1166"/>
    </location>
</feature>
<feature type="compositionally biased region" description="Basic and acidic residues" evidence="1">
    <location>
        <begin position="1220"/>
        <end position="1229"/>
    </location>
</feature>
<feature type="region of interest" description="Disordered" evidence="1">
    <location>
        <begin position="1"/>
        <end position="37"/>
    </location>
</feature>
<protein>
    <submittedName>
        <fullName evidence="3">WGS project CCBQ000000000 data, contig 00272</fullName>
    </submittedName>
</protein>
<dbReference type="OrthoDB" id="3362494at2759"/>
<feature type="compositionally biased region" description="Basic and acidic residues" evidence="1">
    <location>
        <begin position="17"/>
        <end position="26"/>
    </location>
</feature>
<feature type="compositionally biased region" description="Polar residues" evidence="1">
    <location>
        <begin position="538"/>
        <end position="549"/>
    </location>
</feature>
<dbReference type="Proteomes" id="UP000031516">
    <property type="component" value="Unassembled WGS sequence"/>
</dbReference>
<evidence type="ECO:0000313" key="3">
    <source>
        <dbReference type="EMBL" id="CDO95354.1"/>
    </source>
</evidence>
<gene>
    <name evidence="3" type="ORF">KLDO_g3599</name>
</gene>
<feature type="region of interest" description="Disordered" evidence="1">
    <location>
        <begin position="1366"/>
        <end position="1389"/>
    </location>
</feature>
<evidence type="ECO:0000259" key="2">
    <source>
        <dbReference type="Pfam" id="PF08101"/>
    </source>
</evidence>
<feature type="compositionally biased region" description="Polar residues" evidence="1">
    <location>
        <begin position="582"/>
        <end position="631"/>
    </location>
</feature>
<feature type="compositionally biased region" description="Low complexity" evidence="1">
    <location>
        <begin position="1318"/>
        <end position="1331"/>
    </location>
</feature>
<sequence>MGEKKPLPHTPFQEQPPSDKKLTPKTDKKHRLSKHDNVDDDDDEFEFFHEFKRDKVRSLIHLITNELKAKGSDTEYLFLPFRPEQTNERLLSFLNSIFPLGNGVPVADEKIQRILNKTEVWTLFQALKYIWCRLPRGEIIGWTAYNDFKLKEAEQNFSQKSFLEIMPKCLDSPDHASIVYDFFDLIVTMASNSKKNKMSARKIAKMSAIWAFHTHPDTNTTNMDFDSRQTDINGYKQGLSEWIPAAEAMFHLLLAFIRSFVPTDSDKVRLPKSLKSILFDNAYPPKNSETFTSETILTVPIASLSTNKFSRKPWQLIERCNELMNFDEPENFETREDFALFKSLFKKKKNIDGISSKMSKESKRLMKCMTTKHSTFQAGWSKRKNLTSKNISSSEDSISISRVDIDDYFIWAWLSTLSYEQTSQKRKMFGRSLILEFEFDGFKKWLILEESDAVLENKAYDSIDRTDYINTDVRASPKDEFIQKVSTENVERTTPIVKEQSEAIQSYTPPSTISPVLYTNKTSPLTSEISSKALPVPSTVQTEETVQNKQKSEPFRSPSPARNEPPTLPPSNPEYRVHPGFNPSNNEISSVQPTRNNPLTINENRFATETHSSQEGNFPPSQRNTSPQLGYQIQQEERKQQMQQEVLQAQRQQTGQKPVPLFTSPYSKATSKNMGSQSNYGQYEPQYRKFSPSPTPLARSKGQSVSNDIRQSSSTYDERSIRDLPEDVYGKESRSTPEAGMDDNPVAGKQSANSDVQGQKGHASSAVPDFKEGEPENEISDLTNLVDDMTLAMINGDPGDAVKDMDASVRTRDEKFETLTMFDKYKAQAQKSSKPDEFLNDSLISVVTPLDIPSRSQVEVGTNDDTMEAKPVENNSNEKELPVTPLVSPNNKIQTRSLEAIRMDSPVGSIQPKVSQPAASAIEKCQKMTKSPAHSLSPVRQPENFYQTTYSDADYQASVNQGYDVETKPYQYQKYGSAPVRPEVQHPTHSPVRHDNSSRTLAPQVDSRSISPVVARSSVSPNGDQTAESSSDYRQNLVSHSNVIEAAQDYPQKQYPRPTVSSLPHQQEVQQRYQQPHQQEVYRSYENIASPLVQHHPKSQPNQQYQYQDGNYNGPAHSPAPPHSMVNRPADLSVPGNDAYGHSQGPQREQYRRGNEPRQNLGQGAPQNSQYFEAEGQYGQPTVANPHLTSPSYPGRNVYINANPHMNARIDNAPTPIGTSDREMRERTPRQPAPSHNMYPRQQGPPSAQVLPDHGARRMHPGQPVHQHPHGPQYGSHQRQVPVHGPPVGATQGSLNPQYNGSYAPQRYGPPSGPPAPQMYSSPQPPMQQQQFRSPVNGGRVNQYTSPVPLQQGFLPPAQIPNKLHSGNMDKQTSRKKLHADIRSGNFGI</sequence>
<feature type="region of interest" description="Disordered" evidence="1">
    <location>
        <begin position="529"/>
        <end position="776"/>
    </location>
</feature>
<feature type="compositionally biased region" description="Polar residues" evidence="1">
    <location>
        <begin position="1059"/>
        <end position="1078"/>
    </location>
</feature>
<dbReference type="Pfam" id="PF08101">
    <property type="entry name" value="Msb1-Mug8_dom"/>
    <property type="match status" value="1"/>
</dbReference>
<feature type="region of interest" description="Disordered" evidence="1">
    <location>
        <begin position="1180"/>
        <end position="1341"/>
    </location>
</feature>
<dbReference type="EMBL" id="CCBQ010000044">
    <property type="protein sequence ID" value="CDO95354.1"/>
    <property type="molecule type" value="Genomic_DNA"/>
</dbReference>
<name>A0A0A8L8X5_9SACH</name>
<organism evidence="3 4">
    <name type="scientific">Kluyveromyces dobzhanskii CBS 2104</name>
    <dbReference type="NCBI Taxonomy" id="1427455"/>
    <lineage>
        <taxon>Eukaryota</taxon>
        <taxon>Fungi</taxon>
        <taxon>Dikarya</taxon>
        <taxon>Ascomycota</taxon>
        <taxon>Saccharomycotina</taxon>
        <taxon>Saccharomycetes</taxon>
        <taxon>Saccharomycetales</taxon>
        <taxon>Saccharomycetaceae</taxon>
        <taxon>Kluyveromyces</taxon>
    </lineage>
</organism>
<dbReference type="PANTHER" id="PTHR28093:SF1">
    <property type="entry name" value="MORPHOGENESIS-RELATED PROTEIN MSB1"/>
    <property type="match status" value="1"/>
</dbReference>
<dbReference type="InterPro" id="IPR037508">
    <property type="entry name" value="Msb1/Mug8"/>
</dbReference>
<feature type="compositionally biased region" description="Polar residues" evidence="1">
    <location>
        <begin position="1017"/>
        <end position="1033"/>
    </location>
</feature>
<feature type="compositionally biased region" description="Polar residues" evidence="1">
    <location>
        <begin position="1180"/>
        <end position="1192"/>
    </location>
</feature>
<feature type="compositionally biased region" description="Basic and acidic residues" evidence="1">
    <location>
        <begin position="867"/>
        <end position="881"/>
    </location>
</feature>
<reference evidence="3 4" key="1">
    <citation type="submission" date="2014-03" db="EMBL/GenBank/DDBJ databases">
        <title>The genome of Kluyveromyces dobzhanskii.</title>
        <authorList>
            <person name="Nystedt B."/>
            <person name="Astrom S."/>
        </authorList>
    </citation>
    <scope>NUCLEOTIDE SEQUENCE [LARGE SCALE GENOMIC DNA]</scope>
    <source>
        <strain evidence="3 4">CBS 2104</strain>
    </source>
</reference>
<feature type="domain" description="Meiotically up-regulated protein Msb1/Mug8" evidence="2">
    <location>
        <begin position="50"/>
        <end position="450"/>
    </location>
</feature>